<accession>A0A0E9WPP8</accession>
<proteinExistence type="predicted"/>
<name>A0A0E9WPP8_ANGAN</name>
<protein>
    <submittedName>
        <fullName evidence="1">Uncharacterized protein</fullName>
    </submittedName>
</protein>
<reference evidence="1" key="2">
    <citation type="journal article" date="2015" name="Fish Shellfish Immunol.">
        <title>Early steps in the European eel (Anguilla anguilla)-Vibrio vulnificus interaction in the gills: Role of the RtxA13 toxin.</title>
        <authorList>
            <person name="Callol A."/>
            <person name="Pajuelo D."/>
            <person name="Ebbesson L."/>
            <person name="Teles M."/>
            <person name="MacKenzie S."/>
            <person name="Amaro C."/>
        </authorList>
    </citation>
    <scope>NUCLEOTIDE SEQUENCE</scope>
</reference>
<reference evidence="1" key="1">
    <citation type="submission" date="2014-11" db="EMBL/GenBank/DDBJ databases">
        <authorList>
            <person name="Amaro Gonzalez C."/>
        </authorList>
    </citation>
    <scope>NUCLEOTIDE SEQUENCE</scope>
</reference>
<dbReference type="AlphaFoldDB" id="A0A0E9WPP8"/>
<organism evidence="1">
    <name type="scientific">Anguilla anguilla</name>
    <name type="common">European freshwater eel</name>
    <name type="synonym">Muraena anguilla</name>
    <dbReference type="NCBI Taxonomy" id="7936"/>
    <lineage>
        <taxon>Eukaryota</taxon>
        <taxon>Metazoa</taxon>
        <taxon>Chordata</taxon>
        <taxon>Craniata</taxon>
        <taxon>Vertebrata</taxon>
        <taxon>Euteleostomi</taxon>
        <taxon>Actinopterygii</taxon>
        <taxon>Neopterygii</taxon>
        <taxon>Teleostei</taxon>
        <taxon>Anguilliformes</taxon>
        <taxon>Anguillidae</taxon>
        <taxon>Anguilla</taxon>
    </lineage>
</organism>
<sequence length="54" mass="5649">MSTVCILGFSHPLAIPPQAPPSPKRGCDTTSIAPSCCSLCPFLPHFGKCSEFAV</sequence>
<evidence type="ECO:0000313" key="1">
    <source>
        <dbReference type="EMBL" id="JAH91560.1"/>
    </source>
</evidence>
<dbReference type="EMBL" id="GBXM01017017">
    <property type="protein sequence ID" value="JAH91560.1"/>
    <property type="molecule type" value="Transcribed_RNA"/>
</dbReference>